<name>A0ABN9VMG2_9DINO</name>
<organism evidence="1 2">
    <name type="scientific">Prorocentrum cordatum</name>
    <dbReference type="NCBI Taxonomy" id="2364126"/>
    <lineage>
        <taxon>Eukaryota</taxon>
        <taxon>Sar</taxon>
        <taxon>Alveolata</taxon>
        <taxon>Dinophyceae</taxon>
        <taxon>Prorocentrales</taxon>
        <taxon>Prorocentraceae</taxon>
        <taxon>Prorocentrum</taxon>
    </lineage>
</organism>
<evidence type="ECO:0000313" key="2">
    <source>
        <dbReference type="Proteomes" id="UP001189429"/>
    </source>
</evidence>
<gene>
    <name evidence="1" type="ORF">PCOR1329_LOCUS58310</name>
</gene>
<evidence type="ECO:0000313" key="1">
    <source>
        <dbReference type="EMBL" id="CAK0873000.1"/>
    </source>
</evidence>
<accession>A0ABN9VMG2</accession>
<proteinExistence type="predicted"/>
<keyword evidence="2" id="KW-1185">Reference proteome</keyword>
<comment type="caution">
    <text evidence="1">The sequence shown here is derived from an EMBL/GenBank/DDBJ whole genome shotgun (WGS) entry which is preliminary data.</text>
</comment>
<reference evidence="1" key="1">
    <citation type="submission" date="2023-10" db="EMBL/GenBank/DDBJ databases">
        <authorList>
            <person name="Chen Y."/>
            <person name="Shah S."/>
            <person name="Dougan E. K."/>
            <person name="Thang M."/>
            <person name="Chan C."/>
        </authorList>
    </citation>
    <scope>NUCLEOTIDE SEQUENCE [LARGE SCALE GENOMIC DNA]</scope>
</reference>
<dbReference type="EMBL" id="CAUYUJ010017227">
    <property type="protein sequence ID" value="CAK0873000.1"/>
    <property type="molecule type" value="Genomic_DNA"/>
</dbReference>
<sequence>MLQASLGVVADTETRKGFIDFDTAPDEGAPLVEVLRFLLSRQASNLRPLLSAELSYGLDLAFRRGGRRLRDALRRLLQPPRLPLIGLQLPALPAPPLVVPLPPRDGAGADPTAPGTGVGLPRLATADQVLEAILPPLRPGRRGPRHLLRGRAERAAGWRSAAVRGSDFPLPSPQAVLATISALGGRGSEGAPEFVTALREMLASGDTRSALTDEVLAAVAKDLLSTWRARLDAAEL</sequence>
<protein>
    <submittedName>
        <fullName evidence="1">Uncharacterized protein</fullName>
    </submittedName>
</protein>
<dbReference type="Proteomes" id="UP001189429">
    <property type="component" value="Unassembled WGS sequence"/>
</dbReference>